<feature type="transmembrane region" description="Helical" evidence="8">
    <location>
        <begin position="117"/>
        <end position="135"/>
    </location>
</feature>
<keyword evidence="3" id="KW-1003">Cell membrane</keyword>
<feature type="transmembrane region" description="Helical" evidence="8">
    <location>
        <begin position="12"/>
        <end position="32"/>
    </location>
</feature>
<name>A0A101H1A2_9BACT</name>
<evidence type="ECO:0000256" key="1">
    <source>
        <dbReference type="ARBA" id="ARBA00004651"/>
    </source>
</evidence>
<dbReference type="PANTHER" id="PTHR32196">
    <property type="entry name" value="ABC TRANSPORTER PERMEASE PROTEIN YPHD-RELATED-RELATED"/>
    <property type="match status" value="1"/>
</dbReference>
<dbReference type="Proteomes" id="UP000054260">
    <property type="component" value="Unassembled WGS sequence"/>
</dbReference>
<dbReference type="GO" id="GO:0005886">
    <property type="term" value="C:plasma membrane"/>
    <property type="evidence" value="ECO:0007669"/>
    <property type="project" value="UniProtKB-SubCell"/>
</dbReference>
<keyword evidence="5 8" id="KW-0812">Transmembrane</keyword>
<evidence type="ECO:0000313" key="12">
    <source>
        <dbReference type="Proteomes" id="UP000264215"/>
    </source>
</evidence>
<reference evidence="11" key="2">
    <citation type="journal article" date="2015" name="MBio">
        <title>Genome-Resolved Metagenomic Analysis Reveals Roles for Candidate Phyla and Other Microbial Community Members in Biogeochemical Transformations in Oil Reservoirs.</title>
        <authorList>
            <person name="Hu P."/>
            <person name="Tom L."/>
            <person name="Singh A."/>
            <person name="Thomas B.C."/>
            <person name="Baker B.J."/>
            <person name="Piceno Y.M."/>
            <person name="Andersen G.L."/>
            <person name="Banfield J.F."/>
        </authorList>
    </citation>
    <scope>NUCLEOTIDE SEQUENCE [LARGE SCALE GENOMIC DNA]</scope>
</reference>
<proteinExistence type="predicted"/>
<feature type="transmembrane region" description="Helical" evidence="8">
    <location>
        <begin position="66"/>
        <end position="83"/>
    </location>
</feature>
<evidence type="ECO:0000256" key="6">
    <source>
        <dbReference type="ARBA" id="ARBA00022989"/>
    </source>
</evidence>
<feature type="transmembrane region" description="Helical" evidence="8">
    <location>
        <begin position="89"/>
        <end position="110"/>
    </location>
</feature>
<feature type="transmembrane region" description="Helical" evidence="8">
    <location>
        <begin position="206"/>
        <end position="228"/>
    </location>
</feature>
<dbReference type="Pfam" id="PF02653">
    <property type="entry name" value="BPD_transp_2"/>
    <property type="match status" value="1"/>
</dbReference>
<dbReference type="EMBL" id="DQBS01000088">
    <property type="protein sequence ID" value="HCO69646.1"/>
    <property type="molecule type" value="Genomic_DNA"/>
</dbReference>
<reference evidence="9 12" key="3">
    <citation type="journal article" date="2018" name="Nat. Biotechnol.">
        <title>A standardized bacterial taxonomy based on genome phylogeny substantially revises the tree of life.</title>
        <authorList>
            <person name="Parks D.H."/>
            <person name="Chuvochina M."/>
            <person name="Waite D.W."/>
            <person name="Rinke C."/>
            <person name="Skarshewski A."/>
            <person name="Chaumeil P.A."/>
            <person name="Hugenholtz P."/>
        </authorList>
    </citation>
    <scope>NUCLEOTIDE SEQUENCE [LARGE SCALE GENOMIC DNA]</scope>
    <source>
        <strain evidence="9">UBA9905</strain>
    </source>
</reference>
<dbReference type="CDD" id="cd06579">
    <property type="entry name" value="TM_PBP1_transp_AraH_like"/>
    <property type="match status" value="1"/>
</dbReference>
<evidence type="ECO:0000313" key="10">
    <source>
        <dbReference type="EMBL" id="KUK68249.1"/>
    </source>
</evidence>
<reference evidence="10" key="1">
    <citation type="journal article" date="2015" name="MBio">
        <title>Genome-resolved metagenomic analysis reveals roles for candidate phyla and other microbial community members in biogeochemical transformations in oil reservoirs.</title>
        <authorList>
            <person name="Hu P."/>
            <person name="Tom L."/>
            <person name="Singh A."/>
            <person name="Thomas B.C."/>
            <person name="Baker B.J."/>
            <person name="Piceno Y.M."/>
            <person name="Andersen G.L."/>
            <person name="Banfield J.F."/>
        </authorList>
    </citation>
    <scope>NUCLEOTIDE SEQUENCE [LARGE SCALE GENOMIC DNA]</scope>
    <source>
        <strain evidence="10">46_47</strain>
    </source>
</reference>
<evidence type="ECO:0000313" key="11">
    <source>
        <dbReference type="Proteomes" id="UP000054260"/>
    </source>
</evidence>
<accession>A0A101H1A2</accession>
<gene>
    <name evidence="9" type="ORF">DIT26_03535</name>
    <name evidence="10" type="ORF">XD86_0301</name>
</gene>
<evidence type="ECO:0000256" key="2">
    <source>
        <dbReference type="ARBA" id="ARBA00022448"/>
    </source>
</evidence>
<comment type="subcellular location">
    <subcellularLocation>
        <location evidence="1">Cell membrane</location>
        <topology evidence="1">Multi-pass membrane protein</topology>
    </subcellularLocation>
</comment>
<evidence type="ECO:0000313" key="9">
    <source>
        <dbReference type="EMBL" id="HCO69646.1"/>
    </source>
</evidence>
<dbReference type="AlphaFoldDB" id="A0A101H1A2"/>
<dbReference type="GO" id="GO:0022857">
    <property type="term" value="F:transmembrane transporter activity"/>
    <property type="evidence" value="ECO:0007669"/>
    <property type="project" value="InterPro"/>
</dbReference>
<dbReference type="EMBL" id="LGGH01000026">
    <property type="protein sequence ID" value="KUK68249.1"/>
    <property type="molecule type" value="Genomic_DNA"/>
</dbReference>
<evidence type="ECO:0000256" key="8">
    <source>
        <dbReference type="SAM" id="Phobius"/>
    </source>
</evidence>
<dbReference type="PATRIC" id="fig|1236046.6.peg.372"/>
<dbReference type="PANTHER" id="PTHR32196:SF21">
    <property type="entry name" value="ABC TRANSPORTER PERMEASE PROTEIN YPHD-RELATED"/>
    <property type="match status" value="1"/>
</dbReference>
<keyword evidence="7 8" id="KW-0472">Membrane</keyword>
<feature type="transmembrane region" description="Helical" evidence="8">
    <location>
        <begin position="155"/>
        <end position="177"/>
    </location>
</feature>
<evidence type="ECO:0000256" key="4">
    <source>
        <dbReference type="ARBA" id="ARBA00022519"/>
    </source>
</evidence>
<keyword evidence="2" id="KW-0813">Transport</keyword>
<keyword evidence="6 8" id="KW-1133">Transmembrane helix</keyword>
<keyword evidence="4" id="KW-0997">Cell inner membrane</keyword>
<evidence type="ECO:0000256" key="5">
    <source>
        <dbReference type="ARBA" id="ARBA00022692"/>
    </source>
</evidence>
<sequence>MNKAGQLFQKYGTILALIGIVVFFSVMTDTFLTSRNLINILSHISMLTIIATGMTVCMIPGDFDMSIASVASLAGVIATSLILRGFGVVGSIVITVGMGALFGVVAGILITTLKISAFIATLALGTIATGINFMFTRGQEVYGIFPDSFLMIAQGRVIGIPIQVFIMAAVVLVFAFVMEKTKMGKWMYSIGGSVKASFLSGINVRLLRVVGMVISGALAAFTGCILASRLGSGQPTAGDAYLMDAIAASFLGMTAIKVGRPNVLGTFVGALIIGVINNGLVIMGVSYFFQYIAKGAIIILAVALTSFKNAESF</sequence>
<feature type="transmembrane region" description="Helical" evidence="8">
    <location>
        <begin position="263"/>
        <end position="282"/>
    </location>
</feature>
<organism evidence="10 11">
    <name type="scientific">Mesotoga infera</name>
    <dbReference type="NCBI Taxonomy" id="1236046"/>
    <lineage>
        <taxon>Bacteria</taxon>
        <taxon>Thermotogati</taxon>
        <taxon>Thermotogota</taxon>
        <taxon>Thermotogae</taxon>
        <taxon>Kosmotogales</taxon>
        <taxon>Kosmotogaceae</taxon>
        <taxon>Mesotoga</taxon>
    </lineage>
</organism>
<dbReference type="InterPro" id="IPR001851">
    <property type="entry name" value="ABC_transp_permease"/>
</dbReference>
<protein>
    <submittedName>
        <fullName evidence="10">Monosaccharide-transporting ATPase</fullName>
    </submittedName>
</protein>
<evidence type="ECO:0000256" key="3">
    <source>
        <dbReference type="ARBA" id="ARBA00022475"/>
    </source>
</evidence>
<feature type="transmembrane region" description="Helical" evidence="8">
    <location>
        <begin position="38"/>
        <end position="59"/>
    </location>
</feature>
<evidence type="ECO:0000256" key="7">
    <source>
        <dbReference type="ARBA" id="ARBA00023136"/>
    </source>
</evidence>
<comment type="caution">
    <text evidence="10">The sequence shown here is derived from an EMBL/GenBank/DDBJ whole genome shotgun (WGS) entry which is preliminary data.</text>
</comment>
<dbReference type="Proteomes" id="UP000264215">
    <property type="component" value="Unassembled WGS sequence"/>
</dbReference>